<proteinExistence type="predicted"/>
<dbReference type="EMBL" id="LT670849">
    <property type="protein sequence ID" value="SHN80512.1"/>
    <property type="molecule type" value="Genomic_DNA"/>
</dbReference>
<keyword evidence="2" id="KW-1185">Reference proteome</keyword>
<dbReference type="Proteomes" id="UP000184096">
    <property type="component" value="Chromosome I"/>
</dbReference>
<reference evidence="2" key="1">
    <citation type="submission" date="2016-11" db="EMBL/GenBank/DDBJ databases">
        <authorList>
            <person name="Varghese N."/>
            <person name="Submissions S."/>
        </authorList>
    </citation>
    <scope>NUCLEOTIDE SEQUENCE [LARGE SCALE GENOMIC DNA]</scope>
    <source>
        <strain evidence="2">GAS401</strain>
    </source>
</reference>
<accession>A0A1M7UBQ7</accession>
<sequence>MASPTPQPVIVSRPRARSNWLTSEMAVLTPVTISMAIEVKKSTANA</sequence>
<gene>
    <name evidence="1" type="ORF">SAMN05444170_4387</name>
</gene>
<name>A0A1M7UBQ7_9BRAD</name>
<evidence type="ECO:0000313" key="1">
    <source>
        <dbReference type="EMBL" id="SHN80512.1"/>
    </source>
</evidence>
<dbReference type="AlphaFoldDB" id="A0A1M7UBQ7"/>
<organism evidence="1 2">
    <name type="scientific">Bradyrhizobium erythrophlei</name>
    <dbReference type="NCBI Taxonomy" id="1437360"/>
    <lineage>
        <taxon>Bacteria</taxon>
        <taxon>Pseudomonadati</taxon>
        <taxon>Pseudomonadota</taxon>
        <taxon>Alphaproteobacteria</taxon>
        <taxon>Hyphomicrobiales</taxon>
        <taxon>Nitrobacteraceae</taxon>
        <taxon>Bradyrhizobium</taxon>
    </lineage>
</organism>
<protein>
    <submittedName>
        <fullName evidence="1">Uncharacterized protein</fullName>
    </submittedName>
</protein>
<evidence type="ECO:0000313" key="2">
    <source>
        <dbReference type="Proteomes" id="UP000184096"/>
    </source>
</evidence>